<dbReference type="Gene3D" id="3.30.465.60">
    <property type="match status" value="1"/>
</dbReference>
<dbReference type="Pfam" id="PF11734">
    <property type="entry name" value="TilS_C"/>
    <property type="match status" value="1"/>
</dbReference>
<dbReference type="SMART" id="SM00977">
    <property type="entry name" value="TilS_C"/>
    <property type="match status" value="1"/>
</dbReference>
<evidence type="ECO:0000256" key="2">
    <source>
        <dbReference type="ARBA" id="ARBA00022490"/>
    </source>
</evidence>
<keyword evidence="3 8" id="KW-0436">Ligase</keyword>
<feature type="domain" description="Lysidine-tRNA(Ile) synthetase C-terminal" evidence="9">
    <location>
        <begin position="447"/>
        <end position="520"/>
    </location>
</feature>
<dbReference type="SUPFAM" id="SSF52402">
    <property type="entry name" value="Adenine nucleotide alpha hydrolases-like"/>
    <property type="match status" value="1"/>
</dbReference>
<protein>
    <recommendedName>
        <fullName evidence="8">tRNA(Ile)-lysidine synthase</fullName>
        <ecNumber evidence="8">6.3.4.19</ecNumber>
    </recommendedName>
    <alternativeName>
        <fullName evidence="8">tRNA(Ile)-2-lysyl-cytidine synthase</fullName>
    </alternativeName>
    <alternativeName>
        <fullName evidence="8">tRNA(Ile)-lysidine synthetase</fullName>
    </alternativeName>
</protein>
<dbReference type="SUPFAM" id="SSF56037">
    <property type="entry name" value="PheT/TilS domain"/>
    <property type="match status" value="1"/>
</dbReference>
<dbReference type="InterPro" id="IPR012796">
    <property type="entry name" value="Lysidine-tRNA-synth_C"/>
</dbReference>
<dbReference type="AlphaFoldDB" id="A0A559IBZ1"/>
<dbReference type="NCBIfam" id="TIGR02432">
    <property type="entry name" value="lysidine_TilS_N"/>
    <property type="match status" value="1"/>
</dbReference>
<evidence type="ECO:0000256" key="4">
    <source>
        <dbReference type="ARBA" id="ARBA00022694"/>
    </source>
</evidence>
<evidence type="ECO:0000256" key="6">
    <source>
        <dbReference type="ARBA" id="ARBA00022840"/>
    </source>
</evidence>
<evidence type="ECO:0000256" key="3">
    <source>
        <dbReference type="ARBA" id="ARBA00022598"/>
    </source>
</evidence>
<gene>
    <name evidence="8 10" type="primary">tilS</name>
    <name evidence="10" type="ORF">FPZ44_25775</name>
</gene>
<sequence length="526" mass="60103">MTASKANHTTEWAHWLEERAQLLQQHCLWKQGDSVVLAVSGGPDSMLMMHMFAALRQHPEIAPSHVIVAHVHHGFRGEESDAEAELVRKEAQLIGLPCEVARVDAPSYATKQKMNAQAAARELRYTYLRQMAEKHGASYIALAHHADDQAETVLMRMLRGAGTGGLSGMSWRRADDTQANSASSDKEPLLHYIRPLLDMRKKDIIQLCTQEQIQYAEDSSNEKRTYLRNRLRMDIMPLLEHENPQAVQSISRIADTLRADHDWMEQEAQAWYNSYVEKWDAEANVHISSVRNSVSRVEVYRTLYEAGCIVAREDFLKLHVALQRRLIKLILNYLYKVADPIDYDTIERVRLSALRDVPSTWKTDIGQGMECRREYGQLLWLRPFPRMEQLNAEQTITLLRPNKAGYTVIPFHASTLHWRITSRKLSSSTALGIYDAAFDADALEWPLHIRTRQSGDRMRIQGLNGSKKVQDMFVDAKVPASLREVYPIVTDCNGTVLWVPGIRRSDQALVQVHTNTMLYLSLEPNI</sequence>
<comment type="function">
    <text evidence="8">Ligates lysine onto the cytidine present at position 34 of the AUA codon-specific tRNA(Ile) that contains the anticodon CAU, in an ATP-dependent manner. Cytidine is converted to lysidine, thus changing the amino acid specificity of the tRNA from methionine to isoleucine.</text>
</comment>
<dbReference type="GO" id="GO:0006400">
    <property type="term" value="P:tRNA modification"/>
    <property type="evidence" value="ECO:0007669"/>
    <property type="project" value="UniProtKB-UniRule"/>
</dbReference>
<dbReference type="GO" id="GO:0005524">
    <property type="term" value="F:ATP binding"/>
    <property type="evidence" value="ECO:0007669"/>
    <property type="project" value="UniProtKB-UniRule"/>
</dbReference>
<keyword evidence="5 8" id="KW-0547">Nucleotide-binding</keyword>
<dbReference type="Gene3D" id="3.40.50.620">
    <property type="entry name" value="HUPs"/>
    <property type="match status" value="1"/>
</dbReference>
<dbReference type="InterPro" id="IPR012094">
    <property type="entry name" value="tRNA_Ile_lys_synt"/>
</dbReference>
<proteinExistence type="inferred from homology"/>
<comment type="similarity">
    <text evidence="8">Belongs to the tRNA(Ile)-lysidine synthase family.</text>
</comment>
<evidence type="ECO:0000259" key="9">
    <source>
        <dbReference type="SMART" id="SM00977"/>
    </source>
</evidence>
<dbReference type="NCBIfam" id="TIGR02433">
    <property type="entry name" value="lysidine_TilS_C"/>
    <property type="match status" value="1"/>
</dbReference>
<evidence type="ECO:0000256" key="8">
    <source>
        <dbReference type="HAMAP-Rule" id="MF_01161"/>
    </source>
</evidence>
<dbReference type="InterPro" id="IPR012795">
    <property type="entry name" value="tRNA_Ile_lys_synt_N"/>
</dbReference>
<dbReference type="InterPro" id="IPR011063">
    <property type="entry name" value="TilS/TtcA_N"/>
</dbReference>
<evidence type="ECO:0000256" key="5">
    <source>
        <dbReference type="ARBA" id="ARBA00022741"/>
    </source>
</evidence>
<accession>A0A559IBZ1</accession>
<dbReference type="GO" id="GO:0032267">
    <property type="term" value="F:tRNA(Ile)-lysidine synthase activity"/>
    <property type="evidence" value="ECO:0007669"/>
    <property type="project" value="UniProtKB-EC"/>
</dbReference>
<organism evidence="10 11">
    <name type="scientific">Paenibacillus agilis</name>
    <dbReference type="NCBI Taxonomy" id="3020863"/>
    <lineage>
        <taxon>Bacteria</taxon>
        <taxon>Bacillati</taxon>
        <taxon>Bacillota</taxon>
        <taxon>Bacilli</taxon>
        <taxon>Bacillales</taxon>
        <taxon>Paenibacillaceae</taxon>
        <taxon>Paenibacillus</taxon>
    </lineage>
</organism>
<dbReference type="EMBL" id="VNJK01000009">
    <property type="protein sequence ID" value="TVX85166.1"/>
    <property type="molecule type" value="Genomic_DNA"/>
</dbReference>
<dbReference type="Pfam" id="PF01171">
    <property type="entry name" value="ATP_bind_3"/>
    <property type="match status" value="1"/>
</dbReference>
<evidence type="ECO:0000313" key="10">
    <source>
        <dbReference type="EMBL" id="TVX85166.1"/>
    </source>
</evidence>
<dbReference type="EC" id="6.3.4.19" evidence="8"/>
<dbReference type="Proteomes" id="UP000318102">
    <property type="component" value="Unassembled WGS sequence"/>
</dbReference>
<dbReference type="InterPro" id="IPR015262">
    <property type="entry name" value="tRNA_Ile_lys_synt_subst-bd"/>
</dbReference>
<comment type="caution">
    <text evidence="10">The sequence shown here is derived from an EMBL/GenBank/DDBJ whole genome shotgun (WGS) entry which is preliminary data.</text>
</comment>
<dbReference type="OrthoDB" id="9807403at2"/>
<keyword evidence="11" id="KW-1185">Reference proteome</keyword>
<evidence type="ECO:0000256" key="1">
    <source>
        <dbReference type="ARBA" id="ARBA00004496"/>
    </source>
</evidence>
<name>A0A559IBZ1_9BACL</name>
<comment type="catalytic activity">
    <reaction evidence="7 8">
        <text>cytidine(34) in tRNA(Ile2) + L-lysine + ATP = lysidine(34) in tRNA(Ile2) + AMP + diphosphate + H(+)</text>
        <dbReference type="Rhea" id="RHEA:43744"/>
        <dbReference type="Rhea" id="RHEA-COMP:10625"/>
        <dbReference type="Rhea" id="RHEA-COMP:10670"/>
        <dbReference type="ChEBI" id="CHEBI:15378"/>
        <dbReference type="ChEBI" id="CHEBI:30616"/>
        <dbReference type="ChEBI" id="CHEBI:32551"/>
        <dbReference type="ChEBI" id="CHEBI:33019"/>
        <dbReference type="ChEBI" id="CHEBI:82748"/>
        <dbReference type="ChEBI" id="CHEBI:83665"/>
        <dbReference type="ChEBI" id="CHEBI:456215"/>
        <dbReference type="EC" id="6.3.4.19"/>
    </reaction>
</comment>
<keyword evidence="6 8" id="KW-0067">ATP-binding</keyword>
<evidence type="ECO:0000313" key="11">
    <source>
        <dbReference type="Proteomes" id="UP000318102"/>
    </source>
</evidence>
<keyword evidence="2 8" id="KW-0963">Cytoplasm</keyword>
<dbReference type="PANTHER" id="PTHR43033:SF1">
    <property type="entry name" value="TRNA(ILE)-LYSIDINE SYNTHASE-RELATED"/>
    <property type="match status" value="1"/>
</dbReference>
<dbReference type="InterPro" id="IPR014729">
    <property type="entry name" value="Rossmann-like_a/b/a_fold"/>
</dbReference>
<comment type="domain">
    <text evidence="8">The N-terminal region contains the highly conserved SGGXDS motif, predicted to be a P-loop motif involved in ATP binding.</text>
</comment>
<comment type="subcellular location">
    <subcellularLocation>
        <location evidence="1 8">Cytoplasm</location>
    </subcellularLocation>
</comment>
<dbReference type="Pfam" id="PF09179">
    <property type="entry name" value="TilS"/>
    <property type="match status" value="1"/>
</dbReference>
<reference evidence="10 11" key="1">
    <citation type="submission" date="2019-07" db="EMBL/GenBank/DDBJ databases">
        <authorList>
            <person name="Kim J."/>
        </authorList>
    </citation>
    <scope>NUCLEOTIDE SEQUENCE [LARGE SCALE GENOMIC DNA]</scope>
    <source>
        <strain evidence="10 11">N4</strain>
    </source>
</reference>
<evidence type="ECO:0000256" key="7">
    <source>
        <dbReference type="ARBA" id="ARBA00048539"/>
    </source>
</evidence>
<feature type="binding site" evidence="8">
    <location>
        <begin position="40"/>
        <end position="45"/>
    </location>
    <ligand>
        <name>ATP</name>
        <dbReference type="ChEBI" id="CHEBI:30616"/>
    </ligand>
</feature>
<dbReference type="GO" id="GO:0005737">
    <property type="term" value="C:cytoplasm"/>
    <property type="evidence" value="ECO:0007669"/>
    <property type="project" value="UniProtKB-SubCell"/>
</dbReference>
<dbReference type="RefSeq" id="WP_144995449.1">
    <property type="nucleotide sequence ID" value="NZ_VNJK01000009.1"/>
</dbReference>
<keyword evidence="4 8" id="KW-0819">tRNA processing</keyword>
<dbReference type="HAMAP" id="MF_01161">
    <property type="entry name" value="tRNA_Ile_lys_synt"/>
    <property type="match status" value="1"/>
</dbReference>
<dbReference type="CDD" id="cd01992">
    <property type="entry name" value="TilS_N"/>
    <property type="match status" value="1"/>
</dbReference>
<dbReference type="SUPFAM" id="SSF82829">
    <property type="entry name" value="MesJ substrate recognition domain-like"/>
    <property type="match status" value="1"/>
</dbReference>
<dbReference type="PANTHER" id="PTHR43033">
    <property type="entry name" value="TRNA(ILE)-LYSIDINE SYNTHASE-RELATED"/>
    <property type="match status" value="1"/>
</dbReference>